<dbReference type="Pfam" id="PF00930">
    <property type="entry name" value="DPPIV_N"/>
    <property type="match status" value="1"/>
</dbReference>
<dbReference type="InterPro" id="IPR029058">
    <property type="entry name" value="AB_hydrolase_fold"/>
</dbReference>
<dbReference type="GO" id="GO:0006508">
    <property type="term" value="P:proteolysis"/>
    <property type="evidence" value="ECO:0007669"/>
    <property type="project" value="InterPro"/>
</dbReference>
<name>A0A7W9B448_9SPHN</name>
<proteinExistence type="predicted"/>
<dbReference type="InterPro" id="IPR002469">
    <property type="entry name" value="Peptidase_S9B_N"/>
</dbReference>
<evidence type="ECO:0000259" key="2">
    <source>
        <dbReference type="Pfam" id="PF00930"/>
    </source>
</evidence>
<dbReference type="GO" id="GO:0008236">
    <property type="term" value="F:serine-type peptidase activity"/>
    <property type="evidence" value="ECO:0007669"/>
    <property type="project" value="InterPro"/>
</dbReference>
<evidence type="ECO:0000313" key="4">
    <source>
        <dbReference type="Proteomes" id="UP000537161"/>
    </source>
</evidence>
<accession>A0A7W9B448</accession>
<dbReference type="Proteomes" id="UP000537161">
    <property type="component" value="Unassembled WGS sequence"/>
</dbReference>
<dbReference type="Gene3D" id="3.40.50.1820">
    <property type="entry name" value="alpha/beta hydrolase"/>
    <property type="match status" value="1"/>
</dbReference>
<comment type="caution">
    <text evidence="3">The sequence shown here is derived from an EMBL/GenBank/DDBJ whole genome shotgun (WGS) entry which is preliminary data.</text>
</comment>
<feature type="domain" description="Peptidase S9 prolyl oligopeptidase catalytic" evidence="1">
    <location>
        <begin position="544"/>
        <end position="738"/>
    </location>
</feature>
<dbReference type="SUPFAM" id="SSF82171">
    <property type="entry name" value="DPP6 N-terminal domain-like"/>
    <property type="match status" value="1"/>
</dbReference>
<protein>
    <submittedName>
        <fullName evidence="3">Dipeptidyl-peptidase-4</fullName>
        <ecNumber evidence="3">3.4.14.5</ecNumber>
    </submittedName>
</protein>
<dbReference type="EMBL" id="JACIJH010000002">
    <property type="protein sequence ID" value="MBB5705880.1"/>
    <property type="molecule type" value="Genomic_DNA"/>
</dbReference>
<dbReference type="AlphaFoldDB" id="A0A7W9B448"/>
<dbReference type="SUPFAM" id="SSF53474">
    <property type="entry name" value="alpha/beta-Hydrolases"/>
    <property type="match status" value="1"/>
</dbReference>
<dbReference type="GO" id="GO:0008239">
    <property type="term" value="F:dipeptidyl-peptidase activity"/>
    <property type="evidence" value="ECO:0007669"/>
    <property type="project" value="UniProtKB-EC"/>
</dbReference>
<dbReference type="InterPro" id="IPR001375">
    <property type="entry name" value="Peptidase_S9_cat"/>
</dbReference>
<feature type="domain" description="Dipeptidylpeptidase IV N-terminal" evidence="2">
    <location>
        <begin position="148"/>
        <end position="456"/>
    </location>
</feature>
<keyword evidence="4" id="KW-1185">Reference proteome</keyword>
<evidence type="ECO:0000259" key="1">
    <source>
        <dbReference type="Pfam" id="PF00326"/>
    </source>
</evidence>
<gene>
    <name evidence="3" type="ORF">FHR21_001213</name>
</gene>
<dbReference type="Pfam" id="PF00326">
    <property type="entry name" value="Peptidase_S9"/>
    <property type="match status" value="1"/>
</dbReference>
<dbReference type="Gene3D" id="2.140.10.30">
    <property type="entry name" value="Dipeptidylpeptidase IV, N-terminal domain"/>
    <property type="match status" value="1"/>
</dbReference>
<evidence type="ECO:0000313" key="3">
    <source>
        <dbReference type="EMBL" id="MBB5705880.1"/>
    </source>
</evidence>
<dbReference type="InterPro" id="IPR050278">
    <property type="entry name" value="Serine_Prot_S9B/DPPIV"/>
</dbReference>
<keyword evidence="3" id="KW-0378">Hydrolase</keyword>
<dbReference type="EC" id="3.4.14.5" evidence="3"/>
<organism evidence="3 4">
    <name type="scientific">Sphingopyxis panaciterrulae</name>
    <dbReference type="NCBI Taxonomy" id="462372"/>
    <lineage>
        <taxon>Bacteria</taxon>
        <taxon>Pseudomonadati</taxon>
        <taxon>Pseudomonadota</taxon>
        <taxon>Alphaproteobacteria</taxon>
        <taxon>Sphingomonadales</taxon>
        <taxon>Sphingomonadaceae</taxon>
        <taxon>Sphingopyxis</taxon>
    </lineage>
</organism>
<dbReference type="PANTHER" id="PTHR11731:SF193">
    <property type="entry name" value="DIPEPTIDYL PEPTIDASE 9"/>
    <property type="match status" value="1"/>
</dbReference>
<dbReference type="PANTHER" id="PTHR11731">
    <property type="entry name" value="PROTEASE FAMILY S9B,C DIPEPTIDYL-PEPTIDASE IV-RELATED"/>
    <property type="match status" value="1"/>
</dbReference>
<dbReference type="Pfam" id="PF07676">
    <property type="entry name" value="PD40"/>
    <property type="match status" value="1"/>
</dbReference>
<dbReference type="RefSeq" id="WP_184096263.1">
    <property type="nucleotide sequence ID" value="NZ_JACIJH010000002.1"/>
</dbReference>
<reference evidence="3 4" key="1">
    <citation type="submission" date="2020-08" db="EMBL/GenBank/DDBJ databases">
        <title>Genomic Encyclopedia of Type Strains, Phase IV (KMG-IV): sequencing the most valuable type-strain genomes for metagenomic binning, comparative biology and taxonomic classification.</title>
        <authorList>
            <person name="Goeker M."/>
        </authorList>
    </citation>
    <scope>NUCLEOTIDE SEQUENCE [LARGE SCALE GENOMIC DNA]</scope>
    <source>
        <strain evidence="3 4">DSM 27163</strain>
    </source>
</reference>
<dbReference type="InterPro" id="IPR011659">
    <property type="entry name" value="WD40"/>
</dbReference>
<sequence>MRGKTGLGGLAMALTIGMTPLPAAARDRVEPQPLTLERLFADPSLDGASLRAVRPSPDGRFVAYLKGRDDDAQRRDLWLVGRDGRHARMLVDTERLGSGAALSEAEKMRRERARLGGSSGLVDYSWSPDGSFVAFALDGDVYTVTLDGKTRRLTSSEASEIDLNIADDGRRISFVRDQNLFAVSLADGREAQITTDGKGTITCGTAEFVAQEEFGRSTGAWWSPAGDRIAFECFDESAVQVVTRTAIGAEGASTYDQRYPAAGTANATVSLWVANPDGSGRQKVDLGSDPDVYLVGVGWAADGRTLYVQRLNRDQKRLDLLAVDAASGAAKTLFAETAKTWVNVTGNLRPLKDGSLLWSSDRDGFMHLYRWADGAMTQLTRGTWTVQKLIGVDQAAHRAFFTANRDEAIEEHVYSIDYRAPGEPQRLTEAGFSNTAVMNKAGSAMIVTRSSPTQPPQVYAASADGRRSGWISENRIDAKHPYAPYLAAHRPVTFGTMTATDGSTLHYRMITPELEAGKRYPVFVEHYGGPTAQEVTREWMKPFAQYLVSKGWIYFQIDNRGSANRGRAFEDQIYHAMGTVEVEDQMLGARWLKAQPFVDPDAITIYGWSYGGYMTLKLLEKAPPGFYAAGIAGGSVTRWQLYDTGYTERYMGNPAVDPAPYEASNAIADAGRIRTPLLLIHGMSDDNVVFDHAAAVISKLQESDTPFEMMLYPGQTHRIAGPERQTHLWRTVERFLDRSRPKHAE</sequence>